<dbReference type="AlphaFoldDB" id="A0AAU0F0C4"/>
<evidence type="ECO:0000313" key="1">
    <source>
        <dbReference type="EMBL" id="WOC51755.1"/>
    </source>
</evidence>
<gene>
    <name evidence="1" type="ORF">BPO_1108</name>
</gene>
<dbReference type="InterPro" id="IPR019500">
    <property type="entry name" value="Pep_S46"/>
</dbReference>
<organism evidence="1 2">
    <name type="scientific">Bergeyella porcorum</name>
    <dbReference type="NCBI Taxonomy" id="1735111"/>
    <lineage>
        <taxon>Bacteria</taxon>
        <taxon>Pseudomonadati</taxon>
        <taxon>Bacteroidota</taxon>
        <taxon>Flavobacteriia</taxon>
        <taxon>Flavobacteriales</taxon>
        <taxon>Weeksellaceae</taxon>
        <taxon>Bergeyella</taxon>
    </lineage>
</organism>
<keyword evidence="2" id="KW-1185">Reference proteome</keyword>
<reference evidence="1" key="1">
    <citation type="submission" date="2023-10" db="EMBL/GenBank/DDBJ databases">
        <title>Characterization and whole genome sequencing of a novel strain of Bergeyella porcorum QD2021 isolated from pig.</title>
        <authorList>
            <person name="Liu G."/>
            <person name="Chen C."/>
            <person name="Han X."/>
        </authorList>
    </citation>
    <scope>NUCLEOTIDE SEQUENCE</scope>
    <source>
        <strain evidence="1">QD2021</strain>
    </source>
</reference>
<evidence type="ECO:0000313" key="2">
    <source>
        <dbReference type="Proteomes" id="UP001432059"/>
    </source>
</evidence>
<dbReference type="Pfam" id="PF10459">
    <property type="entry name" value="Peptidase_S46"/>
    <property type="match status" value="1"/>
</dbReference>
<accession>A0AAU0F0C4</accession>
<proteinExistence type="predicted"/>
<dbReference type="Proteomes" id="UP001432059">
    <property type="component" value="Chromosome"/>
</dbReference>
<dbReference type="GO" id="GO:0070009">
    <property type="term" value="F:serine-type aminopeptidase activity"/>
    <property type="evidence" value="ECO:0007669"/>
    <property type="project" value="InterPro"/>
</dbReference>
<sequence>MLSAKTTVCFFDGLRKSHPKKAFYPDANSTMRMTYGKVSTLPFRQDRNYNGVKNNFYTDLDEW</sequence>
<dbReference type="GO" id="GO:0008239">
    <property type="term" value="F:dipeptidyl-peptidase activity"/>
    <property type="evidence" value="ECO:0007669"/>
    <property type="project" value="InterPro"/>
</dbReference>
<name>A0AAU0F0C4_9FLAO</name>
<dbReference type="EMBL" id="CP136426">
    <property type="protein sequence ID" value="WOC51755.1"/>
    <property type="molecule type" value="Genomic_DNA"/>
</dbReference>
<protein>
    <submittedName>
        <fullName evidence="1">Uncharacterized protein</fullName>
    </submittedName>
</protein>
<dbReference type="KEGG" id="bpor:BPO_1108"/>